<dbReference type="Pfam" id="PF04545">
    <property type="entry name" value="Sigma70_r4"/>
    <property type="match status" value="1"/>
</dbReference>
<protein>
    <recommendedName>
        <fullName evidence="9">Sugar-binding domain-containing protein</fullName>
    </recommendedName>
</protein>
<comment type="caution">
    <text evidence="7">The sequence shown here is derived from an EMBL/GenBank/DDBJ whole genome shotgun (WGS) entry which is preliminary data.</text>
</comment>
<feature type="domain" description="Sugar-binding" evidence="5">
    <location>
        <begin position="75"/>
        <end position="328"/>
    </location>
</feature>
<reference evidence="7 8" key="1">
    <citation type="submission" date="2015-07" db="EMBL/GenBank/DDBJ databases">
        <title>Genome sequence of Ornatilinea apprima DSM 23815.</title>
        <authorList>
            <person name="Hemp J."/>
            <person name="Ward L.M."/>
            <person name="Pace L.A."/>
            <person name="Fischer W.W."/>
        </authorList>
    </citation>
    <scope>NUCLEOTIDE SEQUENCE [LARGE SCALE GENOMIC DNA]</scope>
    <source>
        <strain evidence="7 8">P3M-1</strain>
    </source>
</reference>
<dbReference type="EMBL" id="LGCL01000016">
    <property type="protein sequence ID" value="KPL78773.1"/>
    <property type="molecule type" value="Genomic_DNA"/>
</dbReference>
<dbReference type="PANTHER" id="PTHR34294">
    <property type="entry name" value="TRANSCRIPTIONAL REGULATOR-RELATED"/>
    <property type="match status" value="1"/>
</dbReference>
<evidence type="ECO:0000313" key="7">
    <source>
        <dbReference type="EMBL" id="KPL78773.1"/>
    </source>
</evidence>
<organism evidence="7 8">
    <name type="scientific">Ornatilinea apprima</name>
    <dbReference type="NCBI Taxonomy" id="1134406"/>
    <lineage>
        <taxon>Bacteria</taxon>
        <taxon>Bacillati</taxon>
        <taxon>Chloroflexota</taxon>
        <taxon>Anaerolineae</taxon>
        <taxon>Anaerolineales</taxon>
        <taxon>Anaerolineaceae</taxon>
        <taxon>Ornatilinea</taxon>
    </lineage>
</organism>
<dbReference type="PANTHER" id="PTHR34294:SF1">
    <property type="entry name" value="TRANSCRIPTIONAL REGULATOR LSRR"/>
    <property type="match status" value="1"/>
</dbReference>
<feature type="domain" description="RNA polymerase sigma-70 region 4" evidence="6">
    <location>
        <begin position="31"/>
        <end position="62"/>
    </location>
</feature>
<evidence type="ECO:0000256" key="1">
    <source>
        <dbReference type="ARBA" id="ARBA00010466"/>
    </source>
</evidence>
<evidence type="ECO:0000313" key="8">
    <source>
        <dbReference type="Proteomes" id="UP000050417"/>
    </source>
</evidence>
<dbReference type="Pfam" id="PF04198">
    <property type="entry name" value="Sugar-bind"/>
    <property type="match status" value="1"/>
</dbReference>
<dbReference type="InterPro" id="IPR007324">
    <property type="entry name" value="Sugar-bd_dom_put"/>
</dbReference>
<keyword evidence="4" id="KW-0804">Transcription</keyword>
<sequence length="331" mass="36356">MYICKLINPQGKTMFNQIDQAEYRLCVRVARLYYDSGFTQNEIGEKLGYSRVTIHRILNRAIELGIVEIKINAPQNQNFDLEQDLIVKFNLRDAVVVGDPEGDDSIYFALARGAADWLKRSLKSGMRVGLGLGRTISHLPIMFSTDNSIDCTFIEIVGGASDHSGGFAKYNITSKMAEIAGGKAEFLYAPNLVSNAEIQKALVNEPSISAALDRARHSDIVIQSIGTVDNSAILYVEKKITLEELKSLQIAGAVGDALGHYFNQNGEIVSTFLDNRIIGISLDDLKKIPWSVLVAGGEEKKTVIQAAMKGNFFNVLVTNADTAKYLLSQSE</sequence>
<dbReference type="Gene3D" id="3.40.50.1360">
    <property type="match status" value="1"/>
</dbReference>
<dbReference type="InterPro" id="IPR036388">
    <property type="entry name" value="WH-like_DNA-bd_sf"/>
</dbReference>
<dbReference type="InterPro" id="IPR051054">
    <property type="entry name" value="SorC_transcr_regulators"/>
</dbReference>
<dbReference type="STRING" id="1134406.ADN00_05940"/>
<name>A0A0P6XGD8_9CHLR</name>
<keyword evidence="8" id="KW-1185">Reference proteome</keyword>
<comment type="similarity">
    <text evidence="1">Belongs to the SorC transcriptional regulatory family.</text>
</comment>
<evidence type="ECO:0000259" key="6">
    <source>
        <dbReference type="Pfam" id="PF04545"/>
    </source>
</evidence>
<dbReference type="GO" id="GO:0006352">
    <property type="term" value="P:DNA-templated transcription initiation"/>
    <property type="evidence" value="ECO:0007669"/>
    <property type="project" value="InterPro"/>
</dbReference>
<dbReference type="SUPFAM" id="SSF88659">
    <property type="entry name" value="Sigma3 and sigma4 domains of RNA polymerase sigma factors"/>
    <property type="match status" value="1"/>
</dbReference>
<dbReference type="InterPro" id="IPR037171">
    <property type="entry name" value="NagB/RpiA_transferase-like"/>
</dbReference>
<dbReference type="InterPro" id="IPR007630">
    <property type="entry name" value="RNA_pol_sigma70_r4"/>
</dbReference>
<evidence type="ECO:0000259" key="5">
    <source>
        <dbReference type="Pfam" id="PF04198"/>
    </source>
</evidence>
<dbReference type="InterPro" id="IPR013324">
    <property type="entry name" value="RNA_pol_sigma_r3/r4-like"/>
</dbReference>
<dbReference type="GO" id="GO:0003700">
    <property type="term" value="F:DNA-binding transcription factor activity"/>
    <property type="evidence" value="ECO:0007669"/>
    <property type="project" value="InterPro"/>
</dbReference>
<dbReference type="GO" id="GO:0003677">
    <property type="term" value="F:DNA binding"/>
    <property type="evidence" value="ECO:0007669"/>
    <property type="project" value="UniProtKB-KW"/>
</dbReference>
<keyword evidence="2" id="KW-0805">Transcription regulation</keyword>
<evidence type="ECO:0000256" key="3">
    <source>
        <dbReference type="ARBA" id="ARBA00023125"/>
    </source>
</evidence>
<proteinExistence type="inferred from homology"/>
<keyword evidence="3" id="KW-0238">DNA-binding</keyword>
<dbReference type="GO" id="GO:0030246">
    <property type="term" value="F:carbohydrate binding"/>
    <property type="evidence" value="ECO:0007669"/>
    <property type="project" value="InterPro"/>
</dbReference>
<evidence type="ECO:0008006" key="9">
    <source>
        <dbReference type="Google" id="ProtNLM"/>
    </source>
</evidence>
<dbReference type="Proteomes" id="UP000050417">
    <property type="component" value="Unassembled WGS sequence"/>
</dbReference>
<accession>A0A0P6XGD8</accession>
<gene>
    <name evidence="7" type="ORF">ADN00_05940</name>
</gene>
<evidence type="ECO:0000256" key="2">
    <source>
        <dbReference type="ARBA" id="ARBA00023015"/>
    </source>
</evidence>
<dbReference type="AlphaFoldDB" id="A0A0P6XGD8"/>
<dbReference type="SUPFAM" id="SSF100950">
    <property type="entry name" value="NagB/RpiA/CoA transferase-like"/>
    <property type="match status" value="1"/>
</dbReference>
<dbReference type="Gene3D" id="1.10.10.10">
    <property type="entry name" value="Winged helix-like DNA-binding domain superfamily/Winged helix DNA-binding domain"/>
    <property type="match status" value="1"/>
</dbReference>
<evidence type="ECO:0000256" key="4">
    <source>
        <dbReference type="ARBA" id="ARBA00023163"/>
    </source>
</evidence>